<sequence length="71" mass="7875">MPEIDASEFTYVENDKEAVLRVRETGRIVVIIQAMSVKSLKTVSLNNEMLPQKSTYFYPKIASGIVIAGLA</sequence>
<accession>A0A1E5IH99</accession>
<organism evidence="1 2">
    <name type="scientific">Endomicrobium trichonymphae</name>
    <dbReference type="NCBI Taxonomy" id="1408204"/>
    <lineage>
        <taxon>Bacteria</taxon>
        <taxon>Pseudomonadati</taxon>
        <taxon>Elusimicrobiota</taxon>
        <taxon>Endomicrobiia</taxon>
        <taxon>Endomicrobiales</taxon>
        <taxon>Endomicrobiaceae</taxon>
        <taxon>Candidatus Endomicrobiellum</taxon>
    </lineage>
</organism>
<reference evidence="1 2" key="1">
    <citation type="submission" date="2015-11" db="EMBL/GenBank/DDBJ databases">
        <title>Evidence for parallel genomic evolution in an endosymbiosis of termite gut flagellates.</title>
        <authorList>
            <person name="Zheng H."/>
        </authorList>
    </citation>
    <scope>NUCLEOTIDE SEQUENCE [LARGE SCALE GENOMIC DNA]</scope>
    <source>
        <strain evidence="1 2">CET450</strain>
    </source>
</reference>
<dbReference type="Proteomes" id="UP000095237">
    <property type="component" value="Unassembled WGS sequence"/>
</dbReference>
<keyword evidence="2" id="KW-1185">Reference proteome</keyword>
<name>A0A1E5IH99_ENDTX</name>
<comment type="caution">
    <text evidence="1">The sequence shown here is derived from an EMBL/GenBank/DDBJ whole genome shotgun (WGS) entry which is preliminary data.</text>
</comment>
<protein>
    <submittedName>
        <fullName evidence="1">Uncharacterized protein</fullName>
    </submittedName>
</protein>
<evidence type="ECO:0000313" key="1">
    <source>
        <dbReference type="EMBL" id="OEG69867.1"/>
    </source>
</evidence>
<evidence type="ECO:0000313" key="2">
    <source>
        <dbReference type="Proteomes" id="UP000095237"/>
    </source>
</evidence>
<dbReference type="AlphaFoldDB" id="A0A1E5IH99"/>
<gene>
    <name evidence="1" type="ORF">ATZ36_00350</name>
</gene>
<proteinExistence type="predicted"/>
<dbReference type="EMBL" id="LNVX01000546">
    <property type="protein sequence ID" value="OEG69867.1"/>
    <property type="molecule type" value="Genomic_DNA"/>
</dbReference>